<evidence type="ECO:0000313" key="1">
    <source>
        <dbReference type="Proteomes" id="UP000887579"/>
    </source>
</evidence>
<evidence type="ECO:0000313" key="2">
    <source>
        <dbReference type="WBParaSite" id="ES5_v2.g7242.t1"/>
    </source>
</evidence>
<name>A0AC34GS23_9BILA</name>
<reference evidence="2" key="1">
    <citation type="submission" date="2022-11" db="UniProtKB">
        <authorList>
            <consortium name="WormBaseParasite"/>
        </authorList>
    </citation>
    <scope>IDENTIFICATION</scope>
</reference>
<accession>A0AC34GS23</accession>
<sequence length="610" mass="68523">MAVNKSISPAATASTKSENGPILILTPCHNSHEFIERRFVVPKNEENAVKIGRAVGRVLAAPNNAIFDCKVLSRNHAIVWLEDDSFFIKDTKSSNGTFINNSRLSNSGDESAPTPLASGDILQLGVEIVDNAKKVASGCIIAMVRFINSQGVEIATRRSASNANSSESMITERVPKHCLVVPEEQMYQMQQYVYEAKHREAALGQKLTILQEALKEAHEASETNWQAMINEERLLSRIEILESQLALLSTKNLTHSDLQTKIEEFCAEKERVETYTKDVLRKSTEEASEARLRFQESELALMNVEEQNNFIREKFQETEKELESQKYLYEKLQSNYEIVCQELEIARAANQHLILTAKKEKEAAAALQIEAESQDERTEMSNGDIEAKSDLETVMDDIIPPAPAPPSKEFADIAVQVETKELDPQLPVKKDLINLDELLSDKIDNSVIEANKENLQFLSETLNSIIDDPKSSAINPLTLQQAVTKTIISVAKKTHEIVEIEQKCLRDEKIAELTKTISNQQTSDKLLSSHSSNSNHNSIFSEAGSSDKSESSEEMISVFPLFSIIVLFLYKLWQILIQKHFISKKELDKPDDDDQSIKTGDEERNLMDNI</sequence>
<organism evidence="1 2">
    <name type="scientific">Panagrolaimus sp. ES5</name>
    <dbReference type="NCBI Taxonomy" id="591445"/>
    <lineage>
        <taxon>Eukaryota</taxon>
        <taxon>Metazoa</taxon>
        <taxon>Ecdysozoa</taxon>
        <taxon>Nematoda</taxon>
        <taxon>Chromadorea</taxon>
        <taxon>Rhabditida</taxon>
        <taxon>Tylenchina</taxon>
        <taxon>Panagrolaimomorpha</taxon>
        <taxon>Panagrolaimoidea</taxon>
        <taxon>Panagrolaimidae</taxon>
        <taxon>Panagrolaimus</taxon>
    </lineage>
</organism>
<dbReference type="WBParaSite" id="ES5_v2.g7242.t1">
    <property type="protein sequence ID" value="ES5_v2.g7242.t1"/>
    <property type="gene ID" value="ES5_v2.g7242"/>
</dbReference>
<dbReference type="Proteomes" id="UP000887579">
    <property type="component" value="Unplaced"/>
</dbReference>
<protein>
    <submittedName>
        <fullName evidence="2">FHA domain-containing protein</fullName>
    </submittedName>
</protein>
<proteinExistence type="predicted"/>